<evidence type="ECO:0000259" key="1">
    <source>
        <dbReference type="Pfam" id="PF12770"/>
    </source>
</evidence>
<dbReference type="Pfam" id="PF12770">
    <property type="entry name" value="CHAT"/>
    <property type="match status" value="1"/>
</dbReference>
<dbReference type="InterPro" id="IPR024983">
    <property type="entry name" value="CHAT_dom"/>
</dbReference>
<gene>
    <name evidence="2" type="ORF">IMCC3317_17730</name>
</gene>
<dbReference type="InterPro" id="IPR011990">
    <property type="entry name" value="TPR-like_helical_dom_sf"/>
</dbReference>
<dbReference type="SUPFAM" id="SSF81901">
    <property type="entry name" value="HCP-like"/>
    <property type="match status" value="1"/>
</dbReference>
<name>A0A7L4ZIQ4_9FLAO</name>
<sequence>MTMMNSFEKLQELYKKGDYISFYTLYKALEKPLDDEVLLLAIKLARSASEWLDIEDILIQLKKSVNIQSVEKSKLCYEFYDFVRKKLNRKESEIILEKCFRVISNSTDSDLVFYAKKIQIKTRLILLHQGLLNAEEKRKVIEDGLNLYEKYKEINQCESLSFLEILVDYIGKHPIPDLKFGLEIIEKIIQDNSIKNYNKISFYLKKARFLLRTKYYLEIRNPIELPNEIKEILSFLEENKYLPATEIIESVYGNHLLDLELIEGIEFLENNILKLWQLGYHQEARNDYNNALRWMQDRGQGKLLKEFSQKINLPKKVNKTILEAELEMLHKSHDFHISGDYYNAGETLEKIISNIENETFQVLFIGTLVNNTSQRSIKNIKEIKIIDSKIKDLNEVGKTFLIAQLYAFMAMLDKKQSKKYFINSGKMYENLGMIQESLEQYQNYINQKLIEFNENKKLSTIDGVPKDLKKIISFFDADHWIKNRYSLQGNLCQVSGNLSLYIKQFEIAIESFEAASNLYLKANHLNSFALNTHRLGSIYLELGRKNQNINDYEKGNKVLSEGISISKKSKLNNFIWRLQFIYALTYIEPLARKLVSPNDVLLYVKNGEKCLDQIAFYLDGMIHKANQTNSSENLEATITFKDDTRQIISSGTHFFQSRGNYTKAIEWLEKMRTRSLLISMTNYKLNNDELKKHPLLLQENNIISHLYEENLNEFQEYSQNDLDKLYQKMLNDKITNEYAAIKRLTKLSITNLKESIRNNEKKLDGQKLFFLYYFIEKDNIYVYGISSQVEKILFSKVPIKTSDLEDYLSTFYLNINLSKTKDYNPGETFWTRFSDLIAPLKEWTQPDDIICIVPYGKLQNLPLHSLHIDGKPLIYRNPVFYNISLSTWQYIQFKNTIFSNFKSVGLFGNPEYNLENAEEEVLSLVRLFKKEALFGKNVTKKTFLKALKADDFIHFAGHGDLDKGHGFLSGLKLNDGVLTAKEIMNQRANTNFVTLASCDVGRQKNHSGEELVGLTSAFIASGVNTVMTGLWEVDDADAKEFFSIFYKKLLEGFPKVIAMQQAMLALMEISGKSHFCHWAMFSLTGDWR</sequence>
<dbReference type="PANTHER" id="PTHR10098:SF108">
    <property type="entry name" value="TETRATRICOPEPTIDE REPEAT PROTEIN 28"/>
    <property type="match status" value="1"/>
</dbReference>
<dbReference type="Proteomes" id="UP000464657">
    <property type="component" value="Chromosome"/>
</dbReference>
<protein>
    <recommendedName>
        <fullName evidence="1">CHAT domain-containing protein</fullName>
    </recommendedName>
</protein>
<feature type="domain" description="CHAT" evidence="1">
    <location>
        <begin position="836"/>
        <end position="1086"/>
    </location>
</feature>
<evidence type="ECO:0000313" key="2">
    <source>
        <dbReference type="EMBL" id="QHI36410.1"/>
    </source>
</evidence>
<dbReference type="PANTHER" id="PTHR10098">
    <property type="entry name" value="RAPSYN-RELATED"/>
    <property type="match status" value="1"/>
</dbReference>
<proteinExistence type="predicted"/>
<accession>A0A7L4ZIQ4</accession>
<organism evidence="2 3">
    <name type="scientific">Kordia antarctica</name>
    <dbReference type="NCBI Taxonomy" id="1218801"/>
    <lineage>
        <taxon>Bacteria</taxon>
        <taxon>Pseudomonadati</taxon>
        <taxon>Bacteroidota</taxon>
        <taxon>Flavobacteriia</taxon>
        <taxon>Flavobacteriales</taxon>
        <taxon>Flavobacteriaceae</taxon>
        <taxon>Kordia</taxon>
    </lineage>
</organism>
<evidence type="ECO:0000313" key="3">
    <source>
        <dbReference type="Proteomes" id="UP000464657"/>
    </source>
</evidence>
<keyword evidence="3" id="KW-1185">Reference proteome</keyword>
<reference evidence="2 3" key="1">
    <citation type="journal article" date="2013" name="Int. J. Syst. Evol. Microbiol.">
        <title>Kordia antarctica sp. nov., isolated from Antarctic seawater.</title>
        <authorList>
            <person name="Baek K."/>
            <person name="Choi A."/>
            <person name="Kang I."/>
            <person name="Lee K."/>
            <person name="Cho J.C."/>
        </authorList>
    </citation>
    <scope>NUCLEOTIDE SEQUENCE [LARGE SCALE GENOMIC DNA]</scope>
    <source>
        <strain evidence="2 3">IMCC3317</strain>
    </source>
</reference>
<dbReference type="SUPFAM" id="SSF48452">
    <property type="entry name" value="TPR-like"/>
    <property type="match status" value="1"/>
</dbReference>
<dbReference type="AlphaFoldDB" id="A0A7L4ZIQ4"/>
<dbReference type="EMBL" id="CP019288">
    <property type="protein sequence ID" value="QHI36410.1"/>
    <property type="molecule type" value="Genomic_DNA"/>
</dbReference>
<dbReference type="KEGG" id="kan:IMCC3317_17730"/>